<feature type="domain" description="Class II aldolase/adducin N-terminal" evidence="3">
    <location>
        <begin position="16"/>
        <end position="193"/>
    </location>
</feature>
<name>A0A1I1EH58_9ACTN</name>
<dbReference type="InterPro" id="IPR001303">
    <property type="entry name" value="Aldolase_II/adducin_N"/>
</dbReference>
<organism evidence="4 5">
    <name type="scientific">Nocardioides terrae</name>
    <dbReference type="NCBI Taxonomy" id="574651"/>
    <lineage>
        <taxon>Bacteria</taxon>
        <taxon>Bacillati</taxon>
        <taxon>Actinomycetota</taxon>
        <taxon>Actinomycetes</taxon>
        <taxon>Propionibacteriales</taxon>
        <taxon>Nocardioidaceae</taxon>
        <taxon>Nocardioides</taxon>
    </lineage>
</organism>
<dbReference type="InterPro" id="IPR050197">
    <property type="entry name" value="Aldolase_class_II_sugar_metab"/>
</dbReference>
<keyword evidence="2" id="KW-0456">Lyase</keyword>
<accession>A0A1I1EH58</accession>
<dbReference type="AlphaFoldDB" id="A0A1I1EH58"/>
<dbReference type="EMBL" id="FOLB01000002">
    <property type="protein sequence ID" value="SFB86006.1"/>
    <property type="molecule type" value="Genomic_DNA"/>
</dbReference>
<evidence type="ECO:0000256" key="1">
    <source>
        <dbReference type="ARBA" id="ARBA00022723"/>
    </source>
</evidence>
<dbReference type="GO" id="GO:0016832">
    <property type="term" value="F:aldehyde-lyase activity"/>
    <property type="evidence" value="ECO:0007669"/>
    <property type="project" value="TreeGrafter"/>
</dbReference>
<dbReference type="Pfam" id="PF00596">
    <property type="entry name" value="Aldolase_II"/>
    <property type="match status" value="1"/>
</dbReference>
<sequence>MTTSPAPDVTHESLRLDIAACSRLLVAEDILNYSGHVSARLPGRDAFLIQQTHDVRAFLEPDRLLVVDFDGKVIEGDGKPPSELFIHAEIYRARPEAQSVAHFHHDPTTIFAAVPTCPLVPVKNHFARWVGGIPVHYDSSHIDNPGKGEQVVATLDGRDALLLRGHGQVLVAESVRAVFIDSVHLVENAGALTLATQLGAVEPLTPAELDRFLETFDRPKHVKKLWKYYAQVAAARNVIPTEWI</sequence>
<proteinExistence type="predicted"/>
<dbReference type="Proteomes" id="UP000198832">
    <property type="component" value="Unassembled WGS sequence"/>
</dbReference>
<dbReference type="OrthoDB" id="9786287at2"/>
<dbReference type="PANTHER" id="PTHR22789:SF0">
    <property type="entry name" value="3-OXO-TETRONATE 4-PHOSPHATE DECARBOXYLASE-RELATED"/>
    <property type="match status" value="1"/>
</dbReference>
<gene>
    <name evidence="4" type="ORF">SAMN04487968_10262</name>
</gene>
<keyword evidence="5" id="KW-1185">Reference proteome</keyword>
<dbReference type="PANTHER" id="PTHR22789">
    <property type="entry name" value="FUCULOSE PHOSPHATE ALDOLASE"/>
    <property type="match status" value="1"/>
</dbReference>
<protein>
    <submittedName>
        <fullName evidence="4">L-fuculose-phosphate aldolase</fullName>
    </submittedName>
</protein>
<dbReference type="SUPFAM" id="SSF53639">
    <property type="entry name" value="AraD/HMP-PK domain-like"/>
    <property type="match status" value="1"/>
</dbReference>
<dbReference type="Gene3D" id="3.40.225.10">
    <property type="entry name" value="Class II aldolase/adducin N-terminal domain"/>
    <property type="match status" value="1"/>
</dbReference>
<dbReference type="STRING" id="574651.SAMN04487968_10262"/>
<evidence type="ECO:0000313" key="4">
    <source>
        <dbReference type="EMBL" id="SFB86006.1"/>
    </source>
</evidence>
<dbReference type="GO" id="GO:0019323">
    <property type="term" value="P:pentose catabolic process"/>
    <property type="evidence" value="ECO:0007669"/>
    <property type="project" value="TreeGrafter"/>
</dbReference>
<dbReference type="RefSeq" id="WP_091120137.1">
    <property type="nucleotide sequence ID" value="NZ_FOLB01000002.1"/>
</dbReference>
<reference evidence="4 5" key="1">
    <citation type="submission" date="2016-10" db="EMBL/GenBank/DDBJ databases">
        <authorList>
            <person name="de Groot N.N."/>
        </authorList>
    </citation>
    <scope>NUCLEOTIDE SEQUENCE [LARGE SCALE GENOMIC DNA]</scope>
    <source>
        <strain evidence="4 5">CGMCC 1.7056</strain>
    </source>
</reference>
<dbReference type="InterPro" id="IPR036409">
    <property type="entry name" value="Aldolase_II/adducin_N_sf"/>
</dbReference>
<dbReference type="GO" id="GO:0046872">
    <property type="term" value="F:metal ion binding"/>
    <property type="evidence" value="ECO:0007669"/>
    <property type="project" value="UniProtKB-KW"/>
</dbReference>
<dbReference type="GO" id="GO:0005829">
    <property type="term" value="C:cytosol"/>
    <property type="evidence" value="ECO:0007669"/>
    <property type="project" value="TreeGrafter"/>
</dbReference>
<evidence type="ECO:0000256" key="2">
    <source>
        <dbReference type="ARBA" id="ARBA00023239"/>
    </source>
</evidence>
<keyword evidence="1" id="KW-0479">Metal-binding</keyword>
<evidence type="ECO:0000259" key="3">
    <source>
        <dbReference type="SMART" id="SM01007"/>
    </source>
</evidence>
<dbReference type="SMART" id="SM01007">
    <property type="entry name" value="Aldolase_II"/>
    <property type="match status" value="1"/>
</dbReference>
<evidence type="ECO:0000313" key="5">
    <source>
        <dbReference type="Proteomes" id="UP000198832"/>
    </source>
</evidence>